<evidence type="ECO:0000256" key="3">
    <source>
        <dbReference type="ARBA" id="ARBA00022759"/>
    </source>
</evidence>
<comment type="caution">
    <text evidence="9">The sequence shown here is derived from an EMBL/GenBank/DDBJ whole genome shotgun (WGS) entry which is preliminary data.</text>
</comment>
<dbReference type="GO" id="GO:0001682">
    <property type="term" value="P:tRNA 5'-leader removal"/>
    <property type="evidence" value="ECO:0007669"/>
    <property type="project" value="UniProtKB-UniRule"/>
</dbReference>
<reference evidence="9 10" key="1">
    <citation type="submission" date="2016-12" db="EMBL/GenBank/DDBJ databases">
        <title>The new phylogeny of genus Mycobacterium.</title>
        <authorList>
            <person name="Tortoli E."/>
            <person name="Trovato A."/>
            <person name="Cirillo D.M."/>
        </authorList>
    </citation>
    <scope>NUCLEOTIDE SEQUENCE [LARGE SCALE GENOMIC DNA]</scope>
    <source>
        <strain evidence="9 10">CCUG 66554</strain>
    </source>
</reference>
<protein>
    <recommendedName>
        <fullName evidence="6 7">Ribonuclease P protein component</fullName>
        <shortName evidence="6">RNase P protein</shortName>
        <shortName evidence="6">RNaseP protein</shortName>
        <ecNumber evidence="6 7">3.1.26.5</ecNumber>
    </recommendedName>
    <alternativeName>
        <fullName evidence="6">Protein C5</fullName>
    </alternativeName>
</protein>
<comment type="subunit">
    <text evidence="6">Consists of a catalytic RNA component (M1 or rnpB) and a protein subunit.</text>
</comment>
<gene>
    <name evidence="6" type="primary">rnpA</name>
    <name evidence="9" type="ORF">BST43_19520</name>
</gene>
<keyword evidence="1 6" id="KW-0819">tRNA processing</keyword>
<dbReference type="SUPFAM" id="SSF54211">
    <property type="entry name" value="Ribosomal protein S5 domain 2-like"/>
    <property type="match status" value="1"/>
</dbReference>
<dbReference type="OrthoDB" id="196964at2"/>
<evidence type="ECO:0000256" key="7">
    <source>
        <dbReference type="NCBIfam" id="TIGR00188"/>
    </source>
</evidence>
<dbReference type="Pfam" id="PF00825">
    <property type="entry name" value="Ribonuclease_P"/>
    <property type="match status" value="1"/>
</dbReference>
<accession>A0A1X0ITS7</accession>
<dbReference type="GO" id="GO:0030677">
    <property type="term" value="C:ribonuclease P complex"/>
    <property type="evidence" value="ECO:0007669"/>
    <property type="project" value="TreeGrafter"/>
</dbReference>
<dbReference type="InterPro" id="IPR014721">
    <property type="entry name" value="Ribsml_uS5_D2-typ_fold_subgr"/>
</dbReference>
<dbReference type="InterPro" id="IPR020568">
    <property type="entry name" value="Ribosomal_Su5_D2-typ_SF"/>
</dbReference>
<dbReference type="AlphaFoldDB" id="A0A1X0ITS7"/>
<dbReference type="NCBIfam" id="TIGR00188">
    <property type="entry name" value="rnpA"/>
    <property type="match status" value="1"/>
</dbReference>
<keyword evidence="4 6" id="KW-0378">Hydrolase</keyword>
<dbReference type="EMBL" id="MVII01000028">
    <property type="protein sequence ID" value="ORB52143.1"/>
    <property type="molecule type" value="Genomic_DNA"/>
</dbReference>
<dbReference type="Gene3D" id="3.30.230.10">
    <property type="match status" value="1"/>
</dbReference>
<evidence type="ECO:0000256" key="2">
    <source>
        <dbReference type="ARBA" id="ARBA00022722"/>
    </source>
</evidence>
<dbReference type="RefSeq" id="WP_083018412.1">
    <property type="nucleotide sequence ID" value="NZ_MLIC01000004.1"/>
</dbReference>
<dbReference type="GO" id="GO:0000049">
    <property type="term" value="F:tRNA binding"/>
    <property type="evidence" value="ECO:0007669"/>
    <property type="project" value="UniProtKB-UniRule"/>
</dbReference>
<evidence type="ECO:0000256" key="6">
    <source>
        <dbReference type="HAMAP-Rule" id="MF_00227"/>
    </source>
</evidence>
<name>A0A1X0ITS7_9MYCO</name>
<dbReference type="GO" id="GO:0042781">
    <property type="term" value="F:3'-tRNA processing endoribonuclease activity"/>
    <property type="evidence" value="ECO:0007669"/>
    <property type="project" value="TreeGrafter"/>
</dbReference>
<evidence type="ECO:0000256" key="1">
    <source>
        <dbReference type="ARBA" id="ARBA00022694"/>
    </source>
</evidence>
<keyword evidence="5 6" id="KW-0694">RNA-binding</keyword>
<evidence type="ECO:0000256" key="5">
    <source>
        <dbReference type="ARBA" id="ARBA00022884"/>
    </source>
</evidence>
<keyword evidence="3 6" id="KW-0255">Endonuclease</keyword>
<evidence type="ECO:0000313" key="9">
    <source>
        <dbReference type="EMBL" id="ORB52143.1"/>
    </source>
</evidence>
<evidence type="ECO:0000256" key="8">
    <source>
        <dbReference type="SAM" id="MobiDB-lite"/>
    </source>
</evidence>
<organism evidence="9 10">
    <name type="scientific">Mycobacteroides saopaulense</name>
    <dbReference type="NCBI Taxonomy" id="1578165"/>
    <lineage>
        <taxon>Bacteria</taxon>
        <taxon>Bacillati</taxon>
        <taxon>Actinomycetota</taxon>
        <taxon>Actinomycetes</taxon>
        <taxon>Mycobacteriales</taxon>
        <taxon>Mycobacteriaceae</taxon>
        <taxon>Mycobacteroides</taxon>
    </lineage>
</organism>
<evidence type="ECO:0000313" key="10">
    <source>
        <dbReference type="Proteomes" id="UP000192434"/>
    </source>
</evidence>
<feature type="compositionally biased region" description="Basic and acidic residues" evidence="8">
    <location>
        <begin position="107"/>
        <end position="127"/>
    </location>
</feature>
<feature type="region of interest" description="Disordered" evidence="8">
    <location>
        <begin position="104"/>
        <end position="127"/>
    </location>
</feature>
<dbReference type="PANTHER" id="PTHR33992">
    <property type="entry name" value="RIBONUCLEASE P PROTEIN COMPONENT"/>
    <property type="match status" value="1"/>
</dbReference>
<dbReference type="EC" id="3.1.26.5" evidence="6 7"/>
<keyword evidence="2 6" id="KW-0540">Nuclease</keyword>
<proteinExistence type="inferred from homology"/>
<comment type="catalytic activity">
    <reaction evidence="6">
        <text>Endonucleolytic cleavage of RNA, removing 5'-extranucleotides from tRNA precursor.</text>
        <dbReference type="EC" id="3.1.26.5"/>
    </reaction>
</comment>
<dbReference type="GO" id="GO:0004526">
    <property type="term" value="F:ribonuclease P activity"/>
    <property type="evidence" value="ECO:0007669"/>
    <property type="project" value="UniProtKB-UniRule"/>
</dbReference>
<comment type="similarity">
    <text evidence="6">Belongs to the RnpA family.</text>
</comment>
<dbReference type="Proteomes" id="UP000192434">
    <property type="component" value="Unassembled WGS sequence"/>
</dbReference>
<dbReference type="PANTHER" id="PTHR33992:SF1">
    <property type="entry name" value="RIBONUCLEASE P PROTEIN COMPONENT"/>
    <property type="match status" value="1"/>
</dbReference>
<dbReference type="InterPro" id="IPR000100">
    <property type="entry name" value="RNase_P"/>
</dbReference>
<evidence type="ECO:0000256" key="4">
    <source>
        <dbReference type="ARBA" id="ARBA00022801"/>
    </source>
</evidence>
<comment type="function">
    <text evidence="6">RNaseP catalyzes the removal of the 5'-leader sequence from pre-tRNA to produce the mature 5'-terminus. It can also cleave other RNA substrates such as 4.5S RNA. The protein component plays an auxiliary but essential role in vivo by binding to the 5'-leader sequence and broadening the substrate specificity of the ribozyme.</text>
</comment>
<sequence>MLPTRHRMTKSSEFRQTVKRGVRTTHADLVIHLQRGCLSPACEQVEGPKVGLIVGKSVGGAVVRHRVSRRLRHAAAELLPRLEPVDRMVIRALPSSGTALSASLRQQLREGIERSARRQEPAPERQR</sequence>
<dbReference type="HAMAP" id="MF_00227">
    <property type="entry name" value="RNase_P"/>
    <property type="match status" value="1"/>
</dbReference>